<proteinExistence type="predicted"/>
<accession>A0A2W1JLR8</accession>
<evidence type="ECO:0000313" key="1">
    <source>
        <dbReference type="EMBL" id="PZD70231.1"/>
    </source>
</evidence>
<reference evidence="1 2" key="1">
    <citation type="journal article" date="2018" name="Sci. Rep.">
        <title>A novel species of the marine cyanobacterium Acaryochloris with a unique pigment content and lifestyle.</title>
        <authorList>
            <person name="Partensky F."/>
            <person name="Six C."/>
            <person name="Ratin M."/>
            <person name="Garczarek L."/>
            <person name="Vaulot D."/>
            <person name="Probert I."/>
            <person name="Calteau A."/>
            <person name="Gourvil P."/>
            <person name="Marie D."/>
            <person name="Grebert T."/>
            <person name="Bouchier C."/>
            <person name="Le Panse S."/>
            <person name="Gachenot M."/>
            <person name="Rodriguez F."/>
            <person name="Garrido J.L."/>
        </authorList>
    </citation>
    <scope>NUCLEOTIDE SEQUENCE [LARGE SCALE GENOMIC DNA]</scope>
    <source>
        <strain evidence="1 2">RCC1774</strain>
    </source>
</reference>
<organism evidence="1 2">
    <name type="scientific">Acaryochloris thomasi RCC1774</name>
    <dbReference type="NCBI Taxonomy" id="1764569"/>
    <lineage>
        <taxon>Bacteria</taxon>
        <taxon>Bacillati</taxon>
        <taxon>Cyanobacteriota</taxon>
        <taxon>Cyanophyceae</taxon>
        <taxon>Acaryochloridales</taxon>
        <taxon>Acaryochloridaceae</taxon>
        <taxon>Acaryochloris</taxon>
        <taxon>Acaryochloris thomasi</taxon>
    </lineage>
</organism>
<dbReference type="Proteomes" id="UP000248857">
    <property type="component" value="Unassembled WGS sequence"/>
</dbReference>
<gene>
    <name evidence="1" type="ORF">C1752_16054</name>
</gene>
<evidence type="ECO:0000313" key="2">
    <source>
        <dbReference type="Proteomes" id="UP000248857"/>
    </source>
</evidence>
<dbReference type="RefSeq" id="WP_110989222.1">
    <property type="nucleotide sequence ID" value="NZ_CAWNWM010000049.1"/>
</dbReference>
<name>A0A2W1JLR8_9CYAN</name>
<keyword evidence="2" id="KW-1185">Reference proteome</keyword>
<dbReference type="OrthoDB" id="517056at2"/>
<sequence>MSPSFLKTFWCIIEVSPAGDLLQFDDRHLAEWLCAQVEKRQFLNHDDRDMLRRYIQSHLLLIRDVADSHHSTAEPLMV</sequence>
<dbReference type="AlphaFoldDB" id="A0A2W1JLR8"/>
<protein>
    <submittedName>
        <fullName evidence="1">Uncharacterized protein</fullName>
    </submittedName>
</protein>
<dbReference type="EMBL" id="PQWO01000049">
    <property type="protein sequence ID" value="PZD70231.1"/>
    <property type="molecule type" value="Genomic_DNA"/>
</dbReference>
<comment type="caution">
    <text evidence="1">The sequence shown here is derived from an EMBL/GenBank/DDBJ whole genome shotgun (WGS) entry which is preliminary data.</text>
</comment>